<dbReference type="SUPFAM" id="SSF53335">
    <property type="entry name" value="S-adenosyl-L-methionine-dependent methyltransferases"/>
    <property type="match status" value="1"/>
</dbReference>
<dbReference type="GO" id="GO:0008168">
    <property type="term" value="F:methyltransferase activity"/>
    <property type="evidence" value="ECO:0007669"/>
    <property type="project" value="UniProtKB-KW"/>
</dbReference>
<dbReference type="NCBIfam" id="TIGR00095">
    <property type="entry name" value="16S rRNA (guanine(966)-N(2))-methyltransferase RsmD"/>
    <property type="match status" value="1"/>
</dbReference>
<organism evidence="3 4">
    <name type="scientific">Helicobacter ganmani</name>
    <dbReference type="NCBI Taxonomy" id="60246"/>
    <lineage>
        <taxon>Bacteria</taxon>
        <taxon>Pseudomonadati</taxon>
        <taxon>Campylobacterota</taxon>
        <taxon>Epsilonproteobacteria</taxon>
        <taxon>Campylobacterales</taxon>
        <taxon>Helicobacteraceae</taxon>
        <taxon>Helicobacter</taxon>
    </lineage>
</organism>
<dbReference type="GeneID" id="82535542"/>
<dbReference type="PANTHER" id="PTHR43542">
    <property type="entry name" value="METHYLTRANSFERASE"/>
    <property type="match status" value="1"/>
</dbReference>
<evidence type="ECO:0000313" key="3">
    <source>
        <dbReference type="EMBL" id="RDU63384.1"/>
    </source>
</evidence>
<dbReference type="InterPro" id="IPR029063">
    <property type="entry name" value="SAM-dependent_MTases_sf"/>
</dbReference>
<dbReference type="EMBL" id="NXLS01000003">
    <property type="protein sequence ID" value="RDU63384.1"/>
    <property type="molecule type" value="Genomic_DNA"/>
</dbReference>
<dbReference type="GO" id="GO:0031167">
    <property type="term" value="P:rRNA methylation"/>
    <property type="evidence" value="ECO:0007669"/>
    <property type="project" value="InterPro"/>
</dbReference>
<reference evidence="3 4" key="1">
    <citation type="submission" date="2018-04" db="EMBL/GenBank/DDBJ databases">
        <title>Novel Campyloabacter and Helicobacter Species and Strains.</title>
        <authorList>
            <person name="Mannion A.J."/>
            <person name="Shen Z."/>
            <person name="Fox J.G."/>
        </authorList>
    </citation>
    <scope>NUCLEOTIDE SEQUENCE [LARGE SCALE GENOMIC DNA]</scope>
    <source>
        <strain evidence="3 4">MIT 99-5101</strain>
    </source>
</reference>
<dbReference type="AlphaFoldDB" id="A0A3D8IF88"/>
<dbReference type="Pfam" id="PF03602">
    <property type="entry name" value="Cons_hypoth95"/>
    <property type="match status" value="1"/>
</dbReference>
<dbReference type="PIRSF" id="PIRSF004553">
    <property type="entry name" value="CHP00095"/>
    <property type="match status" value="1"/>
</dbReference>
<dbReference type="OrthoDB" id="9803017at2"/>
<proteinExistence type="predicted"/>
<dbReference type="PANTHER" id="PTHR43542:SF1">
    <property type="entry name" value="METHYLTRANSFERASE"/>
    <property type="match status" value="1"/>
</dbReference>
<dbReference type="Gene3D" id="3.40.50.150">
    <property type="entry name" value="Vaccinia Virus protein VP39"/>
    <property type="match status" value="1"/>
</dbReference>
<comment type="caution">
    <text evidence="3">The sequence shown here is derived from an EMBL/GenBank/DDBJ whole genome shotgun (WGS) entry which is preliminary data.</text>
</comment>
<sequence length="202" mass="22732">MLKNPPKSTLRILGGIYKGRKLQMASLDTTRSSKAILKESFFNTLNSGIVGASFVEFFAGSGSIGIEALSRGARFALFFESDKKACEILKANLQSTCQNNENYRVFLGDTFNHYKLALKILKSPSIGYIDPPFNVRNTMQDIYERCYQMIEDLDKNLFDLLVLEHISSLEIPTHIGSFTLIKTKKFGRSSLSYFESGVQNEN</sequence>
<evidence type="ECO:0000256" key="1">
    <source>
        <dbReference type="ARBA" id="ARBA00022603"/>
    </source>
</evidence>
<protein>
    <submittedName>
        <fullName evidence="3">16S rRNA (Guanine(966)-N(2))-methyltransferase RsmD</fullName>
    </submittedName>
</protein>
<keyword evidence="4" id="KW-1185">Reference proteome</keyword>
<name>A0A3D8IF88_9HELI</name>
<dbReference type="Proteomes" id="UP000256650">
    <property type="component" value="Unassembled WGS sequence"/>
</dbReference>
<dbReference type="RefSeq" id="WP_115551411.1">
    <property type="nucleotide sequence ID" value="NZ_CAONBV010000004.1"/>
</dbReference>
<gene>
    <name evidence="3" type="primary">rsmD</name>
    <name evidence="3" type="ORF">CQA43_04485</name>
</gene>
<keyword evidence="2 3" id="KW-0808">Transferase</keyword>
<evidence type="ECO:0000313" key="4">
    <source>
        <dbReference type="Proteomes" id="UP000256650"/>
    </source>
</evidence>
<evidence type="ECO:0000256" key="2">
    <source>
        <dbReference type="ARBA" id="ARBA00022679"/>
    </source>
</evidence>
<dbReference type="InterPro" id="IPR004398">
    <property type="entry name" value="RNA_MeTrfase_RsmD"/>
</dbReference>
<accession>A0A3D8IF88</accession>
<keyword evidence="1 3" id="KW-0489">Methyltransferase</keyword>